<dbReference type="GO" id="GO:0005761">
    <property type="term" value="C:mitochondrial ribosome"/>
    <property type="evidence" value="ECO:0007669"/>
    <property type="project" value="InterPro"/>
</dbReference>
<gene>
    <name evidence="1" type="ORF">AMELA_G00120420</name>
</gene>
<dbReference type="PANTHER" id="PTHR14520:SF4">
    <property type="entry name" value="LARGE RIBOSOMAL SUBUNIT PROTEIN ML63"/>
    <property type="match status" value="1"/>
</dbReference>
<dbReference type="InterPro" id="IPR016576">
    <property type="entry name" value="Ribosomal_mL63"/>
</dbReference>
<reference evidence="1 2" key="1">
    <citation type="submission" date="2020-02" db="EMBL/GenBank/DDBJ databases">
        <title>A chromosome-scale genome assembly of the black bullhead catfish (Ameiurus melas).</title>
        <authorList>
            <person name="Wen M."/>
            <person name="Zham M."/>
            <person name="Cabau C."/>
            <person name="Klopp C."/>
            <person name="Donnadieu C."/>
            <person name="Roques C."/>
            <person name="Bouchez O."/>
            <person name="Lampietro C."/>
            <person name="Jouanno E."/>
            <person name="Herpin A."/>
            <person name="Louis A."/>
            <person name="Berthelot C."/>
            <person name="Parey E."/>
            <person name="Roest-Crollius H."/>
            <person name="Braasch I."/>
            <person name="Postlethwait J."/>
            <person name="Robinson-Rechavi M."/>
            <person name="Echchiki A."/>
            <person name="Begum T."/>
            <person name="Montfort J."/>
            <person name="Schartl M."/>
            <person name="Bobe J."/>
            <person name="Guiguen Y."/>
        </authorList>
    </citation>
    <scope>NUCLEOTIDE SEQUENCE [LARGE SCALE GENOMIC DNA]</scope>
    <source>
        <strain evidence="1">M_S1</strain>
        <tissue evidence="1">Blood</tissue>
    </source>
</reference>
<dbReference type="PANTHER" id="PTHR14520">
    <property type="entry name" value="MITOCHONDRIAL RIBOSOMAL PROTEIN 63"/>
    <property type="match status" value="1"/>
</dbReference>
<dbReference type="EMBL" id="JAAGNN010000010">
    <property type="protein sequence ID" value="KAF4083774.1"/>
    <property type="molecule type" value="Genomic_DNA"/>
</dbReference>
<comment type="caution">
    <text evidence="1">The sequence shown here is derived from an EMBL/GenBank/DDBJ whole genome shotgun (WGS) entry which is preliminary data.</text>
</comment>
<evidence type="ECO:0008006" key="3">
    <source>
        <dbReference type="Google" id="ProtNLM"/>
    </source>
</evidence>
<organism evidence="1 2">
    <name type="scientific">Ameiurus melas</name>
    <name type="common">Black bullhead</name>
    <name type="synonym">Silurus melas</name>
    <dbReference type="NCBI Taxonomy" id="219545"/>
    <lineage>
        <taxon>Eukaryota</taxon>
        <taxon>Metazoa</taxon>
        <taxon>Chordata</taxon>
        <taxon>Craniata</taxon>
        <taxon>Vertebrata</taxon>
        <taxon>Euteleostomi</taxon>
        <taxon>Actinopterygii</taxon>
        <taxon>Neopterygii</taxon>
        <taxon>Teleostei</taxon>
        <taxon>Ostariophysi</taxon>
        <taxon>Siluriformes</taxon>
        <taxon>Ictaluridae</taxon>
        <taxon>Ameiurus</taxon>
    </lineage>
</organism>
<accession>A0A7J6ALM9</accession>
<keyword evidence="2" id="KW-1185">Reference proteome</keyword>
<dbReference type="GO" id="GO:0032543">
    <property type="term" value="P:mitochondrial translation"/>
    <property type="evidence" value="ECO:0007669"/>
    <property type="project" value="TreeGrafter"/>
</dbReference>
<sequence length="126" mass="15346">MSRTDARARRGALNIILKKVEVFRMFLTLALLRKGIPGRQWIGKWRRPRPVTWQMKRNTVERLEREAQNEYWLSRPYLNHEQEKGHAHARRMRTWETIRHARQSTFPQHTSITEHLQHLNITRTWS</sequence>
<evidence type="ECO:0000313" key="1">
    <source>
        <dbReference type="EMBL" id="KAF4083774.1"/>
    </source>
</evidence>
<dbReference type="GO" id="GO:0003735">
    <property type="term" value="F:structural constituent of ribosome"/>
    <property type="evidence" value="ECO:0007669"/>
    <property type="project" value="TreeGrafter"/>
</dbReference>
<evidence type="ECO:0000313" key="2">
    <source>
        <dbReference type="Proteomes" id="UP000593565"/>
    </source>
</evidence>
<name>A0A7J6ALM9_AMEME</name>
<protein>
    <recommendedName>
        <fullName evidence="3">Ribosomal protein 63, mitochondrial</fullName>
    </recommendedName>
</protein>
<proteinExistence type="predicted"/>
<dbReference type="Pfam" id="PF14978">
    <property type="entry name" value="MRP-63"/>
    <property type="match status" value="1"/>
</dbReference>
<dbReference type="AlphaFoldDB" id="A0A7J6ALM9"/>
<dbReference type="Proteomes" id="UP000593565">
    <property type="component" value="Unassembled WGS sequence"/>
</dbReference>